<evidence type="ECO:0000313" key="2">
    <source>
        <dbReference type="EMBL" id="KAF6477977.1"/>
    </source>
</evidence>
<feature type="transmembrane region" description="Helical" evidence="1">
    <location>
        <begin position="93"/>
        <end position="119"/>
    </location>
</feature>
<sequence length="124" mass="13861">MISDVEHFLIYLLAVCMSCLERCLFRSSARFLIGFFVFLLLICMSTLYILEINSLSDASLAIMVSHIVGSLSILMVVYFAVQKLLSLMQSHVFIFSFVSVALGDVSVKILLCMMSEILLPTFSS</sequence>
<feature type="transmembrane region" description="Helical" evidence="1">
    <location>
        <begin position="62"/>
        <end position="81"/>
    </location>
</feature>
<dbReference type="InParanoid" id="A0A7J8I089"/>
<feature type="transmembrane region" description="Helical" evidence="1">
    <location>
        <begin position="6"/>
        <end position="24"/>
    </location>
</feature>
<comment type="caution">
    <text evidence="2">The sequence shown here is derived from an EMBL/GenBank/DDBJ whole genome shotgun (WGS) entry which is preliminary data.</text>
</comment>
<organism evidence="2 3">
    <name type="scientific">Molossus molossus</name>
    <name type="common">Pallas' mastiff bat</name>
    <name type="synonym">Vespertilio molossus</name>
    <dbReference type="NCBI Taxonomy" id="27622"/>
    <lineage>
        <taxon>Eukaryota</taxon>
        <taxon>Metazoa</taxon>
        <taxon>Chordata</taxon>
        <taxon>Craniata</taxon>
        <taxon>Vertebrata</taxon>
        <taxon>Euteleostomi</taxon>
        <taxon>Mammalia</taxon>
        <taxon>Eutheria</taxon>
        <taxon>Laurasiatheria</taxon>
        <taxon>Chiroptera</taxon>
        <taxon>Yangochiroptera</taxon>
        <taxon>Molossidae</taxon>
        <taxon>Molossus</taxon>
    </lineage>
</organism>
<proteinExistence type="predicted"/>
<evidence type="ECO:0000313" key="3">
    <source>
        <dbReference type="Proteomes" id="UP000550707"/>
    </source>
</evidence>
<dbReference type="EMBL" id="JACASF010000005">
    <property type="protein sequence ID" value="KAF6477977.1"/>
    <property type="molecule type" value="Genomic_DNA"/>
</dbReference>
<evidence type="ECO:0000256" key="1">
    <source>
        <dbReference type="SAM" id="Phobius"/>
    </source>
</evidence>
<reference evidence="2 3" key="1">
    <citation type="journal article" date="2020" name="Nature">
        <title>Six reference-quality genomes reveal evolution of bat adaptations.</title>
        <authorList>
            <person name="Jebb D."/>
            <person name="Huang Z."/>
            <person name="Pippel M."/>
            <person name="Hughes G.M."/>
            <person name="Lavrichenko K."/>
            <person name="Devanna P."/>
            <person name="Winkler S."/>
            <person name="Jermiin L.S."/>
            <person name="Skirmuntt E.C."/>
            <person name="Katzourakis A."/>
            <person name="Burkitt-Gray L."/>
            <person name="Ray D.A."/>
            <person name="Sullivan K.A.M."/>
            <person name="Roscito J.G."/>
            <person name="Kirilenko B.M."/>
            <person name="Davalos L.M."/>
            <person name="Corthals A.P."/>
            <person name="Power M.L."/>
            <person name="Jones G."/>
            <person name="Ransome R.D."/>
            <person name="Dechmann D.K.N."/>
            <person name="Locatelli A.G."/>
            <person name="Puechmaille S.J."/>
            <person name="Fedrigo O."/>
            <person name="Jarvis E.D."/>
            <person name="Hiller M."/>
            <person name="Vernes S.C."/>
            <person name="Myers E.W."/>
            <person name="Teeling E.C."/>
        </authorList>
    </citation>
    <scope>NUCLEOTIDE SEQUENCE [LARGE SCALE GENOMIC DNA]</scope>
    <source>
        <strain evidence="2">MMolMol1</strain>
        <tissue evidence="2">Muscle</tissue>
    </source>
</reference>
<keyword evidence="3" id="KW-1185">Reference proteome</keyword>
<gene>
    <name evidence="2" type="ORF">HJG59_010869</name>
</gene>
<name>A0A7J8I089_MOLMO</name>
<feature type="transmembrane region" description="Helical" evidence="1">
    <location>
        <begin position="31"/>
        <end position="50"/>
    </location>
</feature>
<keyword evidence="1" id="KW-1133">Transmembrane helix</keyword>
<protein>
    <submittedName>
        <fullName evidence="2">Uncharacterized protein</fullName>
    </submittedName>
</protein>
<accession>A0A7J8I089</accession>
<dbReference type="Proteomes" id="UP000550707">
    <property type="component" value="Unassembled WGS sequence"/>
</dbReference>
<keyword evidence="1" id="KW-0472">Membrane</keyword>
<dbReference type="AlphaFoldDB" id="A0A7J8I089"/>
<keyword evidence="1" id="KW-0812">Transmembrane</keyword>